<feature type="compositionally biased region" description="Gly residues" evidence="5">
    <location>
        <begin position="430"/>
        <end position="442"/>
    </location>
</feature>
<keyword evidence="9" id="KW-1185">Reference proteome</keyword>
<comment type="similarity">
    <text evidence="1">Belongs to the sulfatase family.</text>
</comment>
<name>A0A7M2X3A0_9BACT</name>
<dbReference type="AlphaFoldDB" id="A0A7M2X3A0"/>
<keyword evidence="3 8" id="KW-0378">Hydrolase</keyword>
<evidence type="ECO:0000256" key="1">
    <source>
        <dbReference type="ARBA" id="ARBA00008779"/>
    </source>
</evidence>
<dbReference type="GO" id="GO:0004065">
    <property type="term" value="F:arylsulfatase activity"/>
    <property type="evidence" value="ECO:0007669"/>
    <property type="project" value="TreeGrafter"/>
</dbReference>
<dbReference type="InterPro" id="IPR017850">
    <property type="entry name" value="Alkaline_phosphatase_core_sf"/>
</dbReference>
<evidence type="ECO:0000259" key="7">
    <source>
        <dbReference type="Pfam" id="PF00884"/>
    </source>
</evidence>
<dbReference type="PROSITE" id="PS00149">
    <property type="entry name" value="SULFATASE_2"/>
    <property type="match status" value="1"/>
</dbReference>
<dbReference type="KEGG" id="hbs:IPV69_07745"/>
<feature type="compositionally biased region" description="Gly residues" evidence="5">
    <location>
        <begin position="450"/>
        <end position="464"/>
    </location>
</feature>
<keyword evidence="2" id="KW-0479">Metal-binding</keyword>
<feature type="chain" id="PRO_5034768000" evidence="6">
    <location>
        <begin position="24"/>
        <end position="471"/>
    </location>
</feature>
<evidence type="ECO:0000256" key="6">
    <source>
        <dbReference type="SAM" id="SignalP"/>
    </source>
</evidence>
<dbReference type="InterPro" id="IPR024607">
    <property type="entry name" value="Sulfatase_CS"/>
</dbReference>
<dbReference type="Pfam" id="PF00884">
    <property type="entry name" value="Sulfatase"/>
    <property type="match status" value="1"/>
</dbReference>
<evidence type="ECO:0000256" key="2">
    <source>
        <dbReference type="ARBA" id="ARBA00022723"/>
    </source>
</evidence>
<evidence type="ECO:0000256" key="5">
    <source>
        <dbReference type="SAM" id="MobiDB-lite"/>
    </source>
</evidence>
<dbReference type="Gene3D" id="3.40.720.10">
    <property type="entry name" value="Alkaline Phosphatase, subunit A"/>
    <property type="match status" value="1"/>
</dbReference>
<dbReference type="RefSeq" id="WP_206294430.1">
    <property type="nucleotide sequence ID" value="NZ_CP063458.1"/>
</dbReference>
<keyword evidence="6" id="KW-0732">Signal</keyword>
<dbReference type="PANTHER" id="PTHR42693:SF53">
    <property type="entry name" value="ENDO-4-O-SULFATASE"/>
    <property type="match status" value="1"/>
</dbReference>
<accession>A0A7M2X3A0</accession>
<dbReference type="PANTHER" id="PTHR42693">
    <property type="entry name" value="ARYLSULFATASE FAMILY MEMBER"/>
    <property type="match status" value="1"/>
</dbReference>
<protein>
    <submittedName>
        <fullName evidence="8">Sulfatase-like hydrolase/transferase</fullName>
    </submittedName>
</protein>
<dbReference type="EMBL" id="CP063458">
    <property type="protein sequence ID" value="QOV91240.1"/>
    <property type="molecule type" value="Genomic_DNA"/>
</dbReference>
<organism evidence="8 9">
    <name type="scientific">Humisphaera borealis</name>
    <dbReference type="NCBI Taxonomy" id="2807512"/>
    <lineage>
        <taxon>Bacteria</taxon>
        <taxon>Pseudomonadati</taxon>
        <taxon>Planctomycetota</taxon>
        <taxon>Phycisphaerae</taxon>
        <taxon>Tepidisphaerales</taxon>
        <taxon>Tepidisphaeraceae</taxon>
        <taxon>Humisphaera</taxon>
    </lineage>
</organism>
<dbReference type="GO" id="GO:0046872">
    <property type="term" value="F:metal ion binding"/>
    <property type="evidence" value="ECO:0007669"/>
    <property type="project" value="UniProtKB-KW"/>
</dbReference>
<evidence type="ECO:0000256" key="3">
    <source>
        <dbReference type="ARBA" id="ARBA00022801"/>
    </source>
</evidence>
<dbReference type="InterPro" id="IPR050738">
    <property type="entry name" value="Sulfatase"/>
</dbReference>
<feature type="signal peptide" evidence="6">
    <location>
        <begin position="1"/>
        <end position="23"/>
    </location>
</feature>
<dbReference type="Gene3D" id="3.30.1120.10">
    <property type="match status" value="1"/>
</dbReference>
<reference evidence="8 9" key="1">
    <citation type="submission" date="2020-10" db="EMBL/GenBank/DDBJ databases">
        <title>Wide distribution of Phycisphaera-like planctomycetes from WD2101 soil group in peatlands and genome analysis of the first cultivated representative.</title>
        <authorList>
            <person name="Dedysh S.N."/>
            <person name="Beletsky A.V."/>
            <person name="Ivanova A."/>
            <person name="Kulichevskaya I.S."/>
            <person name="Suzina N.E."/>
            <person name="Philippov D.A."/>
            <person name="Rakitin A.L."/>
            <person name="Mardanov A.V."/>
            <person name="Ravin N.V."/>
        </authorList>
    </citation>
    <scope>NUCLEOTIDE SEQUENCE [LARGE SCALE GENOMIC DNA]</scope>
    <source>
        <strain evidence="8 9">M1803</strain>
    </source>
</reference>
<feature type="region of interest" description="Disordered" evidence="5">
    <location>
        <begin position="416"/>
        <end position="471"/>
    </location>
</feature>
<proteinExistence type="inferred from homology"/>
<evidence type="ECO:0000313" key="8">
    <source>
        <dbReference type="EMBL" id="QOV91240.1"/>
    </source>
</evidence>
<dbReference type="PROSITE" id="PS51257">
    <property type="entry name" value="PROKAR_LIPOPROTEIN"/>
    <property type="match status" value="1"/>
</dbReference>
<feature type="domain" description="Sulfatase N-terminal" evidence="7">
    <location>
        <begin position="37"/>
        <end position="332"/>
    </location>
</feature>
<keyword evidence="4" id="KW-0106">Calcium</keyword>
<dbReference type="Proteomes" id="UP000593765">
    <property type="component" value="Chromosome"/>
</dbReference>
<evidence type="ECO:0000256" key="4">
    <source>
        <dbReference type="ARBA" id="ARBA00022837"/>
    </source>
</evidence>
<sequence>MSRARGQFRVLALAMTAVVVASACRTARAEGHAAQMPNVLILLADDLGWNGVGFHSRTATTPNLDRFAKDGLELQRFYSYPVCSPARAALLSGRMPRRFGLADVIGPQQEGLPKGGLTLPSLFRSAGYQTSLIGKWHLGGINPPLRCGFDHFYGFMGPEVDYFKHTGQRGTIDWQRDGKTVDEQGYSTYLFADEAIRQLKGRDANRPFYMQVAFNAPHVPIAAPEDLVVKHKGDGLYAAVIEGMDIAIGRILGEIDAQGLRDNTLVLFYSDNGATRRDSSNAPLSYGKGTVYEGGIRTPCVIRWPGKVPAGGVTQQPVSGQDWLPTLAAAAGLTIPADADLDGSNQWPALSSGKLVDRKPFLIAAYDIALIDGDWKLIEWADGAYSLINLQNDISEKVDEFIRQPQVARRMQATLIEQKKGLPDVSARRGPGGPRGAGGGPPGRSRTPGSTGGNGSTAGNGSTGGNQPPRQ</sequence>
<dbReference type="SUPFAM" id="SSF53649">
    <property type="entry name" value="Alkaline phosphatase-like"/>
    <property type="match status" value="1"/>
</dbReference>
<dbReference type="InterPro" id="IPR000917">
    <property type="entry name" value="Sulfatase_N"/>
</dbReference>
<evidence type="ECO:0000313" key="9">
    <source>
        <dbReference type="Proteomes" id="UP000593765"/>
    </source>
</evidence>
<gene>
    <name evidence="8" type="ORF">IPV69_07745</name>
</gene>